<dbReference type="AlphaFoldDB" id="A0A9X1BR42"/>
<comment type="caution">
    <text evidence="2">The sequence shown here is derived from an EMBL/GenBank/DDBJ whole genome shotgun (WGS) entry which is preliminary data.</text>
</comment>
<dbReference type="EMBL" id="JAERRA010000001">
    <property type="protein sequence ID" value="MBL0719539.1"/>
    <property type="molecule type" value="Genomic_DNA"/>
</dbReference>
<name>A0A9X1BR42_9BURK</name>
<feature type="domain" description="Glycosyltransferase 2-like" evidence="1">
    <location>
        <begin position="68"/>
        <end position="184"/>
    </location>
</feature>
<proteinExistence type="predicted"/>
<evidence type="ECO:0000313" key="2">
    <source>
        <dbReference type="EMBL" id="MBL0719539.1"/>
    </source>
</evidence>
<sequence>MVASIEKLRRSWRKSPRHWLRSMQHGLLRAVAPLRNELRWQCLLAQRMQSETRRARCAVTLTSYPARYPTLAATIKSLLAQRLRPAEVVLSLYAGDVAALPHQVLALQAHGLRLMVSEDNLKVYLKLIPALRSASDVVWVTADDDIYYPPDWLETLWGAHEAKPDAIVCRRAHVLRWGEDGYLLPYRVWPKRTALGAASDPLFLTGVGGVLYPPGSLHPEVTRSDLFLALSPNADDIWLNAMARRIGTPILRVGPVDEPITWMRSQREGLFRLNARGHNNDECLARMAAHFGPDFLRPQAQGKSLAD</sequence>
<protein>
    <submittedName>
        <fullName evidence="2">Glycosyltransferase family 2 protein</fullName>
    </submittedName>
</protein>
<dbReference type="InterPro" id="IPR029044">
    <property type="entry name" value="Nucleotide-diphossugar_trans"/>
</dbReference>
<dbReference type="CDD" id="cd00761">
    <property type="entry name" value="Glyco_tranf_GTA_type"/>
    <property type="match status" value="1"/>
</dbReference>
<dbReference type="Pfam" id="PF00535">
    <property type="entry name" value="Glycos_transf_2"/>
    <property type="match status" value="1"/>
</dbReference>
<dbReference type="RefSeq" id="WP_201824884.1">
    <property type="nucleotide sequence ID" value="NZ_JAERRA010000001.1"/>
</dbReference>
<dbReference type="Gene3D" id="3.90.550.10">
    <property type="entry name" value="Spore Coat Polysaccharide Biosynthesis Protein SpsA, Chain A"/>
    <property type="match status" value="1"/>
</dbReference>
<reference evidence="2 3" key="1">
    <citation type="submission" date="2021-01" db="EMBL/GenBank/DDBJ databases">
        <title>Piscinibacter sp. Jin2 Genome sequencing and assembly.</title>
        <authorList>
            <person name="Kim I."/>
        </authorList>
    </citation>
    <scope>NUCLEOTIDE SEQUENCE [LARGE SCALE GENOMIC DNA]</scope>
    <source>
        <strain evidence="2 3">Jin2</strain>
    </source>
</reference>
<dbReference type="Proteomes" id="UP000643207">
    <property type="component" value="Unassembled WGS sequence"/>
</dbReference>
<dbReference type="InterPro" id="IPR001173">
    <property type="entry name" value="Glyco_trans_2-like"/>
</dbReference>
<organism evidence="2 3">
    <name type="scientific">Aquariibacter lacus</name>
    <dbReference type="NCBI Taxonomy" id="2801332"/>
    <lineage>
        <taxon>Bacteria</taxon>
        <taxon>Pseudomonadati</taxon>
        <taxon>Pseudomonadota</taxon>
        <taxon>Betaproteobacteria</taxon>
        <taxon>Burkholderiales</taxon>
        <taxon>Sphaerotilaceae</taxon>
        <taxon>Aquariibacter</taxon>
    </lineage>
</organism>
<accession>A0A9X1BR42</accession>
<gene>
    <name evidence="2" type="ORF">JI742_06515</name>
</gene>
<keyword evidence="3" id="KW-1185">Reference proteome</keyword>
<evidence type="ECO:0000313" key="3">
    <source>
        <dbReference type="Proteomes" id="UP000643207"/>
    </source>
</evidence>
<dbReference type="SUPFAM" id="SSF53448">
    <property type="entry name" value="Nucleotide-diphospho-sugar transferases"/>
    <property type="match status" value="1"/>
</dbReference>
<evidence type="ECO:0000259" key="1">
    <source>
        <dbReference type="Pfam" id="PF00535"/>
    </source>
</evidence>